<dbReference type="PANTHER" id="PTHR42791:SF2">
    <property type="entry name" value="N-ACETYLTRANSFERASE DOMAIN-CONTAINING PROTEIN"/>
    <property type="match status" value="1"/>
</dbReference>
<dbReference type="GO" id="GO:0016747">
    <property type="term" value="F:acyltransferase activity, transferring groups other than amino-acyl groups"/>
    <property type="evidence" value="ECO:0007669"/>
    <property type="project" value="InterPro"/>
</dbReference>
<gene>
    <name evidence="2" type="ORF">LTR36_010548</name>
</gene>
<evidence type="ECO:0000313" key="2">
    <source>
        <dbReference type="EMBL" id="KAK4547829.1"/>
    </source>
</evidence>
<dbReference type="SUPFAM" id="SSF55729">
    <property type="entry name" value="Acyl-CoA N-acyltransferases (Nat)"/>
    <property type="match status" value="1"/>
</dbReference>
<proteinExistence type="predicted"/>
<dbReference type="InterPro" id="IPR000182">
    <property type="entry name" value="GNAT_dom"/>
</dbReference>
<dbReference type="Proteomes" id="UP001324427">
    <property type="component" value="Unassembled WGS sequence"/>
</dbReference>
<feature type="domain" description="N-acetyltransferase" evidence="1">
    <location>
        <begin position="88"/>
        <end position="234"/>
    </location>
</feature>
<dbReference type="EMBL" id="JAVFHQ010000009">
    <property type="protein sequence ID" value="KAK4547829.1"/>
    <property type="molecule type" value="Genomic_DNA"/>
</dbReference>
<keyword evidence="3" id="KW-1185">Reference proteome</keyword>
<comment type="caution">
    <text evidence="2">The sequence shown here is derived from an EMBL/GenBank/DDBJ whole genome shotgun (WGS) entry which is preliminary data.</text>
</comment>
<protein>
    <recommendedName>
        <fullName evidence="1">N-acetyltransferase domain-containing protein</fullName>
    </recommendedName>
</protein>
<evidence type="ECO:0000313" key="3">
    <source>
        <dbReference type="Proteomes" id="UP001324427"/>
    </source>
</evidence>
<accession>A0AAV9JQC4</accession>
<dbReference type="CDD" id="cd04301">
    <property type="entry name" value="NAT_SF"/>
    <property type="match status" value="1"/>
</dbReference>
<dbReference type="InterPro" id="IPR016181">
    <property type="entry name" value="Acyl_CoA_acyltransferase"/>
</dbReference>
<organism evidence="2 3">
    <name type="scientific">Oleoguttula mirabilis</name>
    <dbReference type="NCBI Taxonomy" id="1507867"/>
    <lineage>
        <taxon>Eukaryota</taxon>
        <taxon>Fungi</taxon>
        <taxon>Dikarya</taxon>
        <taxon>Ascomycota</taxon>
        <taxon>Pezizomycotina</taxon>
        <taxon>Dothideomycetes</taxon>
        <taxon>Dothideomycetidae</taxon>
        <taxon>Mycosphaerellales</taxon>
        <taxon>Teratosphaeriaceae</taxon>
        <taxon>Oleoguttula</taxon>
    </lineage>
</organism>
<sequence length="236" mass="26742">MAQGNQSKYEILPTCPEDAESMSKCNYKAFANSFFNQMTFPKAREHLTPKDEVLAYRTQRMAGRLRQDDAVSYKAVLKDQPDVVVGYANFLKPGHYNKQKAQASVETTLGGVVEAKPDKQTQTDEHPACMDVEMQSKLMAMMDRKREEVWGDETNFWYLAGLCVDPDYQRQGIASLLMEGGLRQADEDGLPIYLESTPEGVHVYPRLGFETCSELVLVDYGGHTVKLMIRQPLQRM</sequence>
<reference evidence="2 3" key="1">
    <citation type="submission" date="2021-11" db="EMBL/GenBank/DDBJ databases">
        <title>Black yeast isolated from Biological Soil Crust.</title>
        <authorList>
            <person name="Kurbessoian T."/>
        </authorList>
    </citation>
    <scope>NUCLEOTIDE SEQUENCE [LARGE SCALE GENOMIC DNA]</scope>
    <source>
        <strain evidence="2 3">CCFEE 5522</strain>
    </source>
</reference>
<dbReference type="PANTHER" id="PTHR42791">
    <property type="entry name" value="GNAT FAMILY ACETYLTRANSFERASE"/>
    <property type="match status" value="1"/>
</dbReference>
<dbReference type="Gene3D" id="3.40.630.30">
    <property type="match status" value="1"/>
</dbReference>
<name>A0AAV9JQC4_9PEZI</name>
<dbReference type="AlphaFoldDB" id="A0AAV9JQC4"/>
<evidence type="ECO:0000259" key="1">
    <source>
        <dbReference type="PROSITE" id="PS51186"/>
    </source>
</evidence>
<dbReference type="InterPro" id="IPR052523">
    <property type="entry name" value="Trichothecene_AcTrans"/>
</dbReference>
<dbReference type="PROSITE" id="PS51186">
    <property type="entry name" value="GNAT"/>
    <property type="match status" value="1"/>
</dbReference>
<dbReference type="Pfam" id="PF13673">
    <property type="entry name" value="Acetyltransf_10"/>
    <property type="match status" value="1"/>
</dbReference>